<evidence type="ECO:0000313" key="1">
    <source>
        <dbReference type="EMBL" id="APU92832.1"/>
    </source>
</evidence>
<dbReference type="EMBL" id="KX987158">
    <property type="protein sequence ID" value="APU92832.1"/>
    <property type="molecule type" value="Genomic_DNA"/>
</dbReference>
<accession>A0A1P8DTS4</accession>
<dbReference type="CDD" id="cd00085">
    <property type="entry name" value="HNHc"/>
    <property type="match status" value="1"/>
</dbReference>
<gene>
    <name evidence="1" type="ORF">CPTSasha_76</name>
</gene>
<proteinExistence type="predicted"/>
<keyword evidence="1" id="KW-0540">Nuclease</keyword>
<organism evidence="1 2">
    <name type="scientific">Salmonella phage vB_SenS_Sasha</name>
    <dbReference type="NCBI Taxonomy" id="1913114"/>
    <lineage>
        <taxon>Viruses</taxon>
        <taxon>Duplodnaviria</taxon>
        <taxon>Heunggongvirae</taxon>
        <taxon>Uroviricota</taxon>
        <taxon>Caudoviricetes</taxon>
        <taxon>Sashavirus</taxon>
        <taxon>Sashavirus sasha</taxon>
    </lineage>
</organism>
<dbReference type="GO" id="GO:0004519">
    <property type="term" value="F:endonuclease activity"/>
    <property type="evidence" value="ECO:0007669"/>
    <property type="project" value="UniProtKB-KW"/>
</dbReference>
<name>A0A1P8DTS4_9CAUD</name>
<keyword evidence="2" id="KW-1185">Reference proteome</keyword>
<keyword evidence="1" id="KW-0255">Endonuclease</keyword>
<reference evidence="2" key="1">
    <citation type="submission" date="2016-10" db="EMBL/GenBank/DDBJ databases">
        <title>Complete genome of Salmonella enterica bacteriophage Sasha.</title>
        <authorList>
            <person name="Zeng C."/>
            <person name="Xie Y."/>
            <person name="Gill J.J."/>
        </authorList>
    </citation>
    <scope>NUCLEOTIDE SEQUENCE [LARGE SCALE GENOMIC DNA]</scope>
</reference>
<dbReference type="Proteomes" id="UP000223290">
    <property type="component" value="Segment"/>
</dbReference>
<protein>
    <submittedName>
        <fullName evidence="1">HNH endonuclease</fullName>
    </submittedName>
</protein>
<keyword evidence="1" id="KW-0378">Hydrolase</keyword>
<evidence type="ECO:0000313" key="2">
    <source>
        <dbReference type="Proteomes" id="UP000223290"/>
    </source>
</evidence>
<sequence length="142" mass="16763">MKLSKKQRQELRMKFGGYCAYCGQLLPEKGWHADHVQAVYRKLEQDMDAAKKGLWKLKATGEHYREHNDVLENLYPACAPCNLFKTTYTLEQFRKQIGEQVNRARSYSVNFRTAERFGLLQVIERPVVFWFEIYPLIVQNNS</sequence>
<dbReference type="InterPro" id="IPR003615">
    <property type="entry name" value="HNH_nuc"/>
</dbReference>
<dbReference type="Gene3D" id="1.10.30.50">
    <property type="match status" value="1"/>
</dbReference>